<dbReference type="EMBL" id="CAJHJT010000001">
    <property type="protein sequence ID" value="CAD6993740.1"/>
    <property type="molecule type" value="Genomic_DNA"/>
</dbReference>
<organism evidence="2 3">
    <name type="scientific">Ceratitis capitata</name>
    <name type="common">Mediterranean fruit fly</name>
    <name type="synonym">Tephritis capitata</name>
    <dbReference type="NCBI Taxonomy" id="7213"/>
    <lineage>
        <taxon>Eukaryota</taxon>
        <taxon>Metazoa</taxon>
        <taxon>Ecdysozoa</taxon>
        <taxon>Arthropoda</taxon>
        <taxon>Hexapoda</taxon>
        <taxon>Insecta</taxon>
        <taxon>Pterygota</taxon>
        <taxon>Neoptera</taxon>
        <taxon>Endopterygota</taxon>
        <taxon>Diptera</taxon>
        <taxon>Brachycera</taxon>
        <taxon>Muscomorpha</taxon>
        <taxon>Tephritoidea</taxon>
        <taxon>Tephritidae</taxon>
        <taxon>Ceratitis</taxon>
        <taxon>Ceratitis</taxon>
    </lineage>
</organism>
<feature type="non-terminal residue" evidence="2">
    <location>
        <position position="1"/>
    </location>
</feature>
<comment type="caution">
    <text evidence="2">The sequence shown here is derived from an EMBL/GenBank/DDBJ whole genome shotgun (WGS) entry which is preliminary data.</text>
</comment>
<name>A0A811U5M5_CERCA</name>
<feature type="region of interest" description="Disordered" evidence="1">
    <location>
        <begin position="1"/>
        <end position="21"/>
    </location>
</feature>
<keyword evidence="3" id="KW-1185">Reference proteome</keyword>
<dbReference type="AlphaFoldDB" id="A0A811U5M5"/>
<dbReference type="Proteomes" id="UP000606786">
    <property type="component" value="Unassembled WGS sequence"/>
</dbReference>
<evidence type="ECO:0000313" key="3">
    <source>
        <dbReference type="Proteomes" id="UP000606786"/>
    </source>
</evidence>
<sequence>KKIDGRIGSSEPIRKWRKTGPFRERRRNMLNARILNENNHSLKLTSKPASTADKQILSA</sequence>
<protein>
    <submittedName>
        <fullName evidence="2">(Mediterranean fruit fly) hypothetical protein</fullName>
    </submittedName>
</protein>
<evidence type="ECO:0000313" key="2">
    <source>
        <dbReference type="EMBL" id="CAD6993740.1"/>
    </source>
</evidence>
<reference evidence="2" key="1">
    <citation type="submission" date="2020-11" db="EMBL/GenBank/DDBJ databases">
        <authorList>
            <person name="Whitehead M."/>
        </authorList>
    </citation>
    <scope>NUCLEOTIDE SEQUENCE</scope>
    <source>
        <strain evidence="2">EGII</strain>
    </source>
</reference>
<proteinExistence type="predicted"/>
<gene>
    <name evidence="2" type="ORF">CCAP1982_LOCUS2538</name>
</gene>
<evidence type="ECO:0000256" key="1">
    <source>
        <dbReference type="SAM" id="MobiDB-lite"/>
    </source>
</evidence>
<accession>A0A811U5M5</accession>